<dbReference type="SMART" id="SM00560">
    <property type="entry name" value="LamGL"/>
    <property type="match status" value="1"/>
</dbReference>
<feature type="chain" id="PRO_5023024709" description="LamG-like jellyroll fold domain-containing protein" evidence="3">
    <location>
        <begin position="30"/>
        <end position="493"/>
    </location>
</feature>
<sequence precursor="true">MSRLNLGLSGCPSVVAFLASVAVTTSAGAAVTHNYLFNSGDGLTVIDSVGGMNGAAIDGATVAIADSRLILDGTAGYVALPGPDIAINTYGEVSLELWLVPGAGNVGFTAAAHLGRTSDGSNEEQANLGYDYLMIQPSRGPGDQGSRGAISNGTYDAEVGVTDGARDLNDGNLHHLVLTVDSTDVGYYVDGAQIGTAPLNGFSLANVSNDLAYLGRSLYPDPFFQGSIYEFRIYDNALTDVEVQANYSAGCTDFCGDPLRLEVNRDTGAATFVNDLSAETVVIYTITSASGSIDPLGWASIADNGDADSGGSIDADDIWMVQGTPSSLEISETDPIGGGGPDDGFQVGSPASIGNLWAKSPYEDLVVTATTLDANFNEISINVPVRYTGNGGTSFSRSDFNLDGVLDPSDYDTLLTNHLVTLSGTTAFETFSQGDIDGDGDNDFGDFRLFKADYIAANGLPAFLALTAAVPEPSSAALICLTAAAAAVTRRRR</sequence>
<keyword evidence="6" id="KW-1185">Reference proteome</keyword>
<organism evidence="5 6">
    <name type="scientific">Botrimarina colliarenosi</name>
    <dbReference type="NCBI Taxonomy" id="2528001"/>
    <lineage>
        <taxon>Bacteria</taxon>
        <taxon>Pseudomonadati</taxon>
        <taxon>Planctomycetota</taxon>
        <taxon>Planctomycetia</taxon>
        <taxon>Pirellulales</taxon>
        <taxon>Lacipirellulaceae</taxon>
        <taxon>Botrimarina</taxon>
    </lineage>
</organism>
<gene>
    <name evidence="5" type="ORF">Pla108_40440</name>
</gene>
<dbReference type="Proteomes" id="UP000317421">
    <property type="component" value="Unassembled WGS sequence"/>
</dbReference>
<dbReference type="NCBIfam" id="TIGR02595">
    <property type="entry name" value="PEP_CTERM"/>
    <property type="match status" value="1"/>
</dbReference>
<evidence type="ECO:0000256" key="3">
    <source>
        <dbReference type="SAM" id="SignalP"/>
    </source>
</evidence>
<evidence type="ECO:0000259" key="4">
    <source>
        <dbReference type="SMART" id="SM00560"/>
    </source>
</evidence>
<accession>A0A5C5ZZB1</accession>
<proteinExistence type="predicted"/>
<feature type="domain" description="LamG-like jellyroll fold" evidence="4">
    <location>
        <begin position="91"/>
        <end position="241"/>
    </location>
</feature>
<dbReference type="InterPro" id="IPR006558">
    <property type="entry name" value="LamG-like"/>
</dbReference>
<keyword evidence="2" id="KW-1015">Disulfide bond</keyword>
<dbReference type="EMBL" id="SJPR01000009">
    <property type="protein sequence ID" value="TWT92904.1"/>
    <property type="molecule type" value="Genomic_DNA"/>
</dbReference>
<evidence type="ECO:0000313" key="5">
    <source>
        <dbReference type="EMBL" id="TWT92904.1"/>
    </source>
</evidence>
<keyword evidence="1 3" id="KW-0732">Signal</keyword>
<dbReference type="InterPro" id="IPR013424">
    <property type="entry name" value="Ice-binding_C"/>
</dbReference>
<dbReference type="AlphaFoldDB" id="A0A5C5ZZB1"/>
<reference evidence="5 6" key="1">
    <citation type="submission" date="2019-02" db="EMBL/GenBank/DDBJ databases">
        <title>Deep-cultivation of Planctomycetes and their phenomic and genomic characterization uncovers novel biology.</title>
        <authorList>
            <person name="Wiegand S."/>
            <person name="Jogler M."/>
            <person name="Boedeker C."/>
            <person name="Pinto D."/>
            <person name="Vollmers J."/>
            <person name="Rivas-Marin E."/>
            <person name="Kohn T."/>
            <person name="Peeters S.H."/>
            <person name="Heuer A."/>
            <person name="Rast P."/>
            <person name="Oberbeckmann S."/>
            <person name="Bunk B."/>
            <person name="Jeske O."/>
            <person name="Meyerdierks A."/>
            <person name="Storesund J.E."/>
            <person name="Kallscheuer N."/>
            <person name="Luecker S."/>
            <person name="Lage O.M."/>
            <person name="Pohl T."/>
            <person name="Merkel B.J."/>
            <person name="Hornburger P."/>
            <person name="Mueller R.-W."/>
            <person name="Bruemmer F."/>
            <person name="Labrenz M."/>
            <person name="Spormann A.M."/>
            <person name="Op Den Camp H."/>
            <person name="Overmann J."/>
            <person name="Amann R."/>
            <person name="Jetten M.S.M."/>
            <person name="Mascher T."/>
            <person name="Medema M.H."/>
            <person name="Devos D.P."/>
            <person name="Kaster A.-K."/>
            <person name="Ovreas L."/>
            <person name="Rohde M."/>
            <person name="Galperin M.Y."/>
            <person name="Jogler C."/>
        </authorList>
    </citation>
    <scope>NUCLEOTIDE SEQUENCE [LARGE SCALE GENOMIC DNA]</scope>
    <source>
        <strain evidence="5 6">Pla108</strain>
    </source>
</reference>
<dbReference type="RefSeq" id="WP_146446744.1">
    <property type="nucleotide sequence ID" value="NZ_SJPR01000009.1"/>
</dbReference>
<dbReference type="Gene3D" id="2.60.120.200">
    <property type="match status" value="1"/>
</dbReference>
<protein>
    <recommendedName>
        <fullName evidence="4">LamG-like jellyroll fold domain-containing protein</fullName>
    </recommendedName>
</protein>
<evidence type="ECO:0000256" key="2">
    <source>
        <dbReference type="ARBA" id="ARBA00023157"/>
    </source>
</evidence>
<evidence type="ECO:0000256" key="1">
    <source>
        <dbReference type="ARBA" id="ARBA00022729"/>
    </source>
</evidence>
<dbReference type="SUPFAM" id="SSF49899">
    <property type="entry name" value="Concanavalin A-like lectins/glucanases"/>
    <property type="match status" value="1"/>
</dbReference>
<dbReference type="OrthoDB" id="255959at2"/>
<dbReference type="InterPro" id="IPR013320">
    <property type="entry name" value="ConA-like_dom_sf"/>
</dbReference>
<name>A0A5C5ZZB1_9BACT</name>
<comment type="caution">
    <text evidence="5">The sequence shown here is derived from an EMBL/GenBank/DDBJ whole genome shotgun (WGS) entry which is preliminary data.</text>
</comment>
<feature type="signal peptide" evidence="3">
    <location>
        <begin position="1"/>
        <end position="29"/>
    </location>
</feature>
<dbReference type="Pfam" id="PF13385">
    <property type="entry name" value="Laminin_G_3"/>
    <property type="match status" value="1"/>
</dbReference>
<evidence type="ECO:0000313" key="6">
    <source>
        <dbReference type="Proteomes" id="UP000317421"/>
    </source>
</evidence>